<dbReference type="InterPro" id="IPR011009">
    <property type="entry name" value="Kinase-like_dom_sf"/>
</dbReference>
<protein>
    <recommendedName>
        <fullName evidence="3">Protein kinase domain-containing protein</fullName>
    </recommendedName>
</protein>
<keyword evidence="2" id="KW-1185">Reference proteome</keyword>
<evidence type="ECO:0000313" key="1">
    <source>
        <dbReference type="EMBL" id="OSD07641.1"/>
    </source>
</evidence>
<name>A0A1Y2J5A9_TRAC3</name>
<sequence length="188" mass="20845">MPFKCCRRTRGKSELKLDLRPSLFRARLHGEPVPVKFCFRYGEHAHRVLATHDPPLAPKLHACVPLVGGPIMVIMDIVPGGKTAWKQYGKTQPLPDPVADDIETALAVLGEKGLVHGDVRRPNVMTVQRADGKTGGMLIGFDWAGKDGEVCYPSSLKDVDWQPCVQPAQPIRPAHDWEMWRALKRGAV</sequence>
<dbReference type="OrthoDB" id="2801156at2759"/>
<organism evidence="1 2">
    <name type="scientific">Trametes coccinea (strain BRFM310)</name>
    <name type="common">Pycnoporus coccineus</name>
    <dbReference type="NCBI Taxonomy" id="1353009"/>
    <lineage>
        <taxon>Eukaryota</taxon>
        <taxon>Fungi</taxon>
        <taxon>Dikarya</taxon>
        <taxon>Basidiomycota</taxon>
        <taxon>Agaricomycotina</taxon>
        <taxon>Agaricomycetes</taxon>
        <taxon>Polyporales</taxon>
        <taxon>Polyporaceae</taxon>
        <taxon>Trametes</taxon>
    </lineage>
</organism>
<evidence type="ECO:0000313" key="2">
    <source>
        <dbReference type="Proteomes" id="UP000193067"/>
    </source>
</evidence>
<proteinExistence type="predicted"/>
<dbReference type="SUPFAM" id="SSF56112">
    <property type="entry name" value="Protein kinase-like (PK-like)"/>
    <property type="match status" value="1"/>
</dbReference>
<gene>
    <name evidence="1" type="ORF">PYCCODRAFT_1422288</name>
</gene>
<accession>A0A1Y2J5A9</accession>
<evidence type="ECO:0008006" key="3">
    <source>
        <dbReference type="Google" id="ProtNLM"/>
    </source>
</evidence>
<dbReference type="Proteomes" id="UP000193067">
    <property type="component" value="Unassembled WGS sequence"/>
</dbReference>
<dbReference type="EMBL" id="KZ084088">
    <property type="protein sequence ID" value="OSD07641.1"/>
    <property type="molecule type" value="Genomic_DNA"/>
</dbReference>
<dbReference type="AlphaFoldDB" id="A0A1Y2J5A9"/>
<reference evidence="1 2" key="1">
    <citation type="journal article" date="2015" name="Biotechnol. Biofuels">
        <title>Enhanced degradation of softwood versus hardwood by the white-rot fungus Pycnoporus coccineus.</title>
        <authorList>
            <person name="Couturier M."/>
            <person name="Navarro D."/>
            <person name="Chevret D."/>
            <person name="Henrissat B."/>
            <person name="Piumi F."/>
            <person name="Ruiz-Duenas F.J."/>
            <person name="Martinez A.T."/>
            <person name="Grigoriev I.V."/>
            <person name="Riley R."/>
            <person name="Lipzen A."/>
            <person name="Berrin J.G."/>
            <person name="Master E.R."/>
            <person name="Rosso M.N."/>
        </authorList>
    </citation>
    <scope>NUCLEOTIDE SEQUENCE [LARGE SCALE GENOMIC DNA]</scope>
    <source>
        <strain evidence="1 2">BRFM310</strain>
    </source>
</reference>